<dbReference type="EMBL" id="JAENJH010000001">
    <property type="protein sequence ID" value="MBK1782775.1"/>
    <property type="molecule type" value="Genomic_DNA"/>
</dbReference>
<dbReference type="RefSeq" id="WP_200313595.1">
    <property type="nucleotide sequence ID" value="NZ_JAENJH010000001.1"/>
</dbReference>
<organism evidence="1 2">
    <name type="scientific">Prauserella cavernicola</name>
    <dbReference type="NCBI Taxonomy" id="2800127"/>
    <lineage>
        <taxon>Bacteria</taxon>
        <taxon>Bacillati</taxon>
        <taxon>Actinomycetota</taxon>
        <taxon>Actinomycetes</taxon>
        <taxon>Pseudonocardiales</taxon>
        <taxon>Pseudonocardiaceae</taxon>
        <taxon>Prauserella</taxon>
    </lineage>
</organism>
<protein>
    <submittedName>
        <fullName evidence="1">ASCH domain-containing protein</fullName>
    </submittedName>
</protein>
<keyword evidence="2" id="KW-1185">Reference proteome</keyword>
<reference evidence="1" key="1">
    <citation type="submission" date="2020-12" db="EMBL/GenBank/DDBJ databases">
        <title>Prauserella sp. ASG 168, a novel actinomycete isolated from cave rock.</title>
        <authorList>
            <person name="Suriyachadkun C."/>
        </authorList>
    </citation>
    <scope>NUCLEOTIDE SEQUENCE</scope>
    <source>
        <strain evidence="1">ASG 168</strain>
    </source>
</reference>
<accession>A0A934QMG6</accession>
<gene>
    <name evidence="1" type="ORF">JHE00_00455</name>
</gene>
<name>A0A934QMG6_9PSEU</name>
<dbReference type="Proteomes" id="UP000635245">
    <property type="component" value="Unassembled WGS sequence"/>
</dbReference>
<evidence type="ECO:0000313" key="2">
    <source>
        <dbReference type="Proteomes" id="UP000635245"/>
    </source>
</evidence>
<sequence length="192" mass="20736">MILTRAVHEGIADGTITVVFRRWAKPNVRQGDTLTTALGVVRIDSVEVVEPSAITDAEAARAGQRSAGAVLASLRGPEGVPVYRIGVSWAGPDPRHALSAEADLTDDQLDDIAARLERLDRRGAHGPWTHAVLRLIEANPARRAGDLAAMLERETQPFKLDVRKLKNLGLTHSLDVGYRLSPRGAAYLALRG</sequence>
<dbReference type="AlphaFoldDB" id="A0A934QMG6"/>
<proteinExistence type="predicted"/>
<evidence type="ECO:0000313" key="1">
    <source>
        <dbReference type="EMBL" id="MBK1782775.1"/>
    </source>
</evidence>
<comment type="caution">
    <text evidence="1">The sequence shown here is derived from an EMBL/GenBank/DDBJ whole genome shotgun (WGS) entry which is preliminary data.</text>
</comment>